<feature type="non-terminal residue" evidence="2">
    <location>
        <position position="1"/>
    </location>
</feature>
<feature type="compositionally biased region" description="Basic residues" evidence="1">
    <location>
        <begin position="11"/>
        <end position="56"/>
    </location>
</feature>
<name>A0A6J4KXQ2_9ACTN</name>
<feature type="compositionally biased region" description="Low complexity" evidence="1">
    <location>
        <begin position="1"/>
        <end position="10"/>
    </location>
</feature>
<dbReference type="AlphaFoldDB" id="A0A6J4KXQ2"/>
<evidence type="ECO:0000256" key="1">
    <source>
        <dbReference type="SAM" id="MobiDB-lite"/>
    </source>
</evidence>
<feature type="compositionally biased region" description="Basic and acidic residues" evidence="1">
    <location>
        <begin position="105"/>
        <end position="119"/>
    </location>
</feature>
<feature type="compositionally biased region" description="Basic residues" evidence="1">
    <location>
        <begin position="75"/>
        <end position="84"/>
    </location>
</feature>
<sequence length="145" mass="16158">DQGLQGLPAPRQRRRPGRRRGHRRRLHRGGHLLHHLLPRAAHRARGWRRCRRRRARGGPAEVHLGQLRQPADHLRAHRGGRLLRRGSPDEEAAGAARRGRGGRPRRTDPGRAAGRDPRSAARPAKGPSCPPPLASSRRDPARGPL</sequence>
<feature type="compositionally biased region" description="Basic and acidic residues" evidence="1">
    <location>
        <begin position="136"/>
        <end position="145"/>
    </location>
</feature>
<accession>A0A6J4KXQ2</accession>
<feature type="non-terminal residue" evidence="2">
    <location>
        <position position="145"/>
    </location>
</feature>
<organism evidence="2">
    <name type="scientific">uncultured Friedmanniella sp</name>
    <dbReference type="NCBI Taxonomy" id="335381"/>
    <lineage>
        <taxon>Bacteria</taxon>
        <taxon>Bacillati</taxon>
        <taxon>Actinomycetota</taxon>
        <taxon>Actinomycetes</taxon>
        <taxon>Propionibacteriales</taxon>
        <taxon>Nocardioidaceae</taxon>
        <taxon>Friedmanniella</taxon>
        <taxon>environmental samples</taxon>
    </lineage>
</organism>
<protein>
    <submittedName>
        <fullName evidence="2">Large-conductance mechanosensitive channel</fullName>
    </submittedName>
</protein>
<dbReference type="EMBL" id="CADCTS010000346">
    <property type="protein sequence ID" value="CAA9316881.1"/>
    <property type="molecule type" value="Genomic_DNA"/>
</dbReference>
<evidence type="ECO:0000313" key="2">
    <source>
        <dbReference type="EMBL" id="CAA9316881.1"/>
    </source>
</evidence>
<reference evidence="2" key="1">
    <citation type="submission" date="2020-02" db="EMBL/GenBank/DDBJ databases">
        <authorList>
            <person name="Meier V. D."/>
        </authorList>
    </citation>
    <scope>NUCLEOTIDE SEQUENCE</scope>
    <source>
        <strain evidence="2">AVDCRST_MAG48</strain>
    </source>
</reference>
<proteinExistence type="predicted"/>
<feature type="region of interest" description="Disordered" evidence="1">
    <location>
        <begin position="1"/>
        <end position="145"/>
    </location>
</feature>
<gene>
    <name evidence="2" type="ORF">AVDCRST_MAG48-2409</name>
</gene>